<protein>
    <recommendedName>
        <fullName evidence="3">Fumarylacetoacetase-like C-terminal domain-containing protein</fullName>
    </recommendedName>
</protein>
<dbReference type="Proteomes" id="UP001276659">
    <property type="component" value="Unassembled WGS sequence"/>
</dbReference>
<dbReference type="EMBL" id="JASNWA010000003">
    <property type="protein sequence ID" value="KAK3178845.1"/>
    <property type="molecule type" value="Genomic_DNA"/>
</dbReference>
<evidence type="ECO:0000256" key="1">
    <source>
        <dbReference type="ARBA" id="ARBA00010211"/>
    </source>
</evidence>
<accession>A0AAD9ZHI9</accession>
<dbReference type="Pfam" id="PF01557">
    <property type="entry name" value="FAA_hydrolase"/>
    <property type="match status" value="1"/>
</dbReference>
<reference evidence="4" key="1">
    <citation type="submission" date="2022-11" db="EMBL/GenBank/DDBJ databases">
        <title>Chromosomal genome sequence assembly and mating type (MAT) locus characterization of the leprose asexual lichenized fungus Lepraria neglecta (Nyl.) Erichsen.</title>
        <authorList>
            <person name="Allen J.L."/>
            <person name="Pfeffer B."/>
        </authorList>
    </citation>
    <scope>NUCLEOTIDE SEQUENCE</scope>
    <source>
        <strain evidence="4">Allen 5258</strain>
    </source>
</reference>
<name>A0AAD9ZHI9_9LECA</name>
<evidence type="ECO:0000256" key="2">
    <source>
        <dbReference type="ARBA" id="ARBA00022723"/>
    </source>
</evidence>
<keyword evidence="2" id="KW-0479">Metal-binding</keyword>
<dbReference type="GO" id="GO:0005739">
    <property type="term" value="C:mitochondrion"/>
    <property type="evidence" value="ECO:0007669"/>
    <property type="project" value="TreeGrafter"/>
</dbReference>
<comment type="similarity">
    <text evidence="1">Belongs to the FAH family.</text>
</comment>
<evidence type="ECO:0000313" key="5">
    <source>
        <dbReference type="Proteomes" id="UP001276659"/>
    </source>
</evidence>
<evidence type="ECO:0000313" key="4">
    <source>
        <dbReference type="EMBL" id="KAK3178845.1"/>
    </source>
</evidence>
<dbReference type="AlphaFoldDB" id="A0AAD9ZHI9"/>
<comment type="caution">
    <text evidence="4">The sequence shown here is derived from an EMBL/GenBank/DDBJ whole genome shotgun (WGS) entry which is preliminary data.</text>
</comment>
<dbReference type="SUPFAM" id="SSF56529">
    <property type="entry name" value="FAH"/>
    <property type="match status" value="1"/>
</dbReference>
<sequence length="233" mass="25720">MASRNITANCRKVVCIGRNYADHIKELNNARSKKPFFFLKPPSSILEPGQGPVLRPKGTNLHYEVELALIMGRTLVDIPESDDQAALDAIAGYAISIDMTARNMQDEAKKKGIPWTAAKGFDTFLPISKYIPKSKIPDPHDVEVWLTVNGEERQRDNTGLMLFRIPRILSEVSRVMRLEEGDLVLTGTPKGVGRVEVGDLMRAGVRVKGEEVVEGGVEVGVEEKGGLFEYGET</sequence>
<dbReference type="PANTHER" id="PTHR11820">
    <property type="entry name" value="ACYLPYRUVASE"/>
    <property type="match status" value="1"/>
</dbReference>
<feature type="domain" description="Fumarylacetoacetase-like C-terminal" evidence="3">
    <location>
        <begin position="12"/>
        <end position="206"/>
    </location>
</feature>
<dbReference type="InterPro" id="IPR011234">
    <property type="entry name" value="Fumarylacetoacetase-like_C"/>
</dbReference>
<dbReference type="InterPro" id="IPR036663">
    <property type="entry name" value="Fumarylacetoacetase_C_sf"/>
</dbReference>
<dbReference type="FunFam" id="3.90.850.10:FF:000003">
    <property type="entry name" value="Fumarylacetoacetate hydrolase domain-containing 1"/>
    <property type="match status" value="1"/>
</dbReference>
<evidence type="ECO:0000259" key="3">
    <source>
        <dbReference type="Pfam" id="PF01557"/>
    </source>
</evidence>
<dbReference type="GO" id="GO:0046872">
    <property type="term" value="F:metal ion binding"/>
    <property type="evidence" value="ECO:0007669"/>
    <property type="project" value="UniProtKB-KW"/>
</dbReference>
<dbReference type="PANTHER" id="PTHR11820:SF7">
    <property type="entry name" value="ACYLPYRUVASE FAHD1, MITOCHONDRIAL"/>
    <property type="match status" value="1"/>
</dbReference>
<dbReference type="Gene3D" id="3.90.850.10">
    <property type="entry name" value="Fumarylacetoacetase-like, C-terminal domain"/>
    <property type="match status" value="1"/>
</dbReference>
<keyword evidence="5" id="KW-1185">Reference proteome</keyword>
<organism evidence="4 5">
    <name type="scientific">Lepraria neglecta</name>
    <dbReference type="NCBI Taxonomy" id="209136"/>
    <lineage>
        <taxon>Eukaryota</taxon>
        <taxon>Fungi</taxon>
        <taxon>Dikarya</taxon>
        <taxon>Ascomycota</taxon>
        <taxon>Pezizomycotina</taxon>
        <taxon>Lecanoromycetes</taxon>
        <taxon>OSLEUM clade</taxon>
        <taxon>Lecanoromycetidae</taxon>
        <taxon>Lecanorales</taxon>
        <taxon>Lecanorineae</taxon>
        <taxon>Stereocaulaceae</taxon>
        <taxon>Lepraria</taxon>
    </lineage>
</organism>
<dbReference type="GO" id="GO:0018773">
    <property type="term" value="F:acetylpyruvate hydrolase activity"/>
    <property type="evidence" value="ECO:0007669"/>
    <property type="project" value="TreeGrafter"/>
</dbReference>
<proteinExistence type="inferred from homology"/>
<gene>
    <name evidence="4" type="ORF">OEA41_000982</name>
</gene>
<dbReference type="GO" id="GO:0019752">
    <property type="term" value="P:carboxylic acid metabolic process"/>
    <property type="evidence" value="ECO:0007669"/>
    <property type="project" value="UniProtKB-ARBA"/>
</dbReference>